<dbReference type="HOGENOM" id="CLU_2546071_0_0_1"/>
<evidence type="ECO:0000313" key="5">
    <source>
        <dbReference type="Proteomes" id="UP000002051"/>
    </source>
</evidence>
<dbReference type="Gramene" id="rna28772">
    <property type="protein sequence ID" value="RHN53822.1"/>
    <property type="gene ID" value="gene28772"/>
</dbReference>
<dbReference type="AlphaFoldDB" id="G7JYN6"/>
<feature type="region of interest" description="Disordered" evidence="1">
    <location>
        <begin position="31"/>
        <end position="57"/>
    </location>
</feature>
<dbReference type="EMBL" id="PSQE01000005">
    <property type="protein sequence ID" value="RHN53822.1"/>
    <property type="molecule type" value="Genomic_DNA"/>
</dbReference>
<accession>G7JYN6</accession>
<reference evidence="2 5" key="1">
    <citation type="journal article" date="2011" name="Nature">
        <title>The Medicago genome provides insight into the evolution of rhizobial symbioses.</title>
        <authorList>
            <person name="Young N.D."/>
            <person name="Debelle F."/>
            <person name="Oldroyd G.E."/>
            <person name="Geurts R."/>
            <person name="Cannon S.B."/>
            <person name="Udvardi M.K."/>
            <person name="Benedito V.A."/>
            <person name="Mayer K.F."/>
            <person name="Gouzy J."/>
            <person name="Schoof H."/>
            <person name="Van de Peer Y."/>
            <person name="Proost S."/>
            <person name="Cook D.R."/>
            <person name="Meyers B.C."/>
            <person name="Spannagl M."/>
            <person name="Cheung F."/>
            <person name="De Mita S."/>
            <person name="Krishnakumar V."/>
            <person name="Gundlach H."/>
            <person name="Zhou S."/>
            <person name="Mudge J."/>
            <person name="Bharti A.K."/>
            <person name="Murray J.D."/>
            <person name="Naoumkina M.A."/>
            <person name="Rosen B."/>
            <person name="Silverstein K.A."/>
            <person name="Tang H."/>
            <person name="Rombauts S."/>
            <person name="Zhao P.X."/>
            <person name="Zhou P."/>
            <person name="Barbe V."/>
            <person name="Bardou P."/>
            <person name="Bechner M."/>
            <person name="Bellec A."/>
            <person name="Berger A."/>
            <person name="Berges H."/>
            <person name="Bidwell S."/>
            <person name="Bisseling T."/>
            <person name="Choisne N."/>
            <person name="Couloux A."/>
            <person name="Denny R."/>
            <person name="Deshpande S."/>
            <person name="Dai X."/>
            <person name="Doyle J.J."/>
            <person name="Dudez A.M."/>
            <person name="Farmer A.D."/>
            <person name="Fouteau S."/>
            <person name="Franken C."/>
            <person name="Gibelin C."/>
            <person name="Gish J."/>
            <person name="Goldstein S."/>
            <person name="Gonzalez A.J."/>
            <person name="Green P.J."/>
            <person name="Hallab A."/>
            <person name="Hartog M."/>
            <person name="Hua A."/>
            <person name="Humphray S.J."/>
            <person name="Jeong D.H."/>
            <person name="Jing Y."/>
            <person name="Jocker A."/>
            <person name="Kenton S.M."/>
            <person name="Kim D.J."/>
            <person name="Klee K."/>
            <person name="Lai H."/>
            <person name="Lang C."/>
            <person name="Lin S."/>
            <person name="Macmil S.L."/>
            <person name="Magdelenat G."/>
            <person name="Matthews L."/>
            <person name="McCorrison J."/>
            <person name="Monaghan E.L."/>
            <person name="Mun J.H."/>
            <person name="Najar F.Z."/>
            <person name="Nicholson C."/>
            <person name="Noirot C."/>
            <person name="O'Bleness M."/>
            <person name="Paule C.R."/>
            <person name="Poulain J."/>
            <person name="Prion F."/>
            <person name="Qin B."/>
            <person name="Qu C."/>
            <person name="Retzel E.F."/>
            <person name="Riddle C."/>
            <person name="Sallet E."/>
            <person name="Samain S."/>
            <person name="Samson N."/>
            <person name="Sanders I."/>
            <person name="Saurat O."/>
            <person name="Scarpelli C."/>
            <person name="Schiex T."/>
            <person name="Segurens B."/>
            <person name="Severin A.J."/>
            <person name="Sherrier D.J."/>
            <person name="Shi R."/>
            <person name="Sims S."/>
            <person name="Singer S.R."/>
            <person name="Sinharoy S."/>
            <person name="Sterck L."/>
            <person name="Viollet A."/>
            <person name="Wang B.B."/>
            <person name="Wang K."/>
            <person name="Wang M."/>
            <person name="Wang X."/>
            <person name="Warfsmann J."/>
            <person name="Weissenbach J."/>
            <person name="White D.D."/>
            <person name="White J.D."/>
            <person name="Wiley G.B."/>
            <person name="Wincker P."/>
            <person name="Xing Y."/>
            <person name="Yang L."/>
            <person name="Yao Z."/>
            <person name="Ying F."/>
            <person name="Zhai J."/>
            <person name="Zhou L."/>
            <person name="Zuber A."/>
            <person name="Denarie J."/>
            <person name="Dixon R.A."/>
            <person name="May G.D."/>
            <person name="Schwartz D.C."/>
            <person name="Rogers J."/>
            <person name="Quetier F."/>
            <person name="Town C.D."/>
            <person name="Roe B.A."/>
        </authorList>
    </citation>
    <scope>NUCLEOTIDE SEQUENCE [LARGE SCALE GENOMIC DNA]</scope>
    <source>
        <strain evidence="2">A17</strain>
        <strain evidence="4 5">cv. Jemalong A17</strain>
    </source>
</reference>
<reference evidence="4" key="3">
    <citation type="submission" date="2015-04" db="UniProtKB">
        <authorList>
            <consortium name="EnsemblPlants"/>
        </authorList>
    </citation>
    <scope>IDENTIFICATION</scope>
    <source>
        <strain evidence="4">cv. Jemalong A17</strain>
    </source>
</reference>
<evidence type="ECO:0000313" key="4">
    <source>
        <dbReference type="EnsemblPlants" id="AES94370"/>
    </source>
</evidence>
<feature type="compositionally biased region" description="Basic and acidic residues" evidence="1">
    <location>
        <begin position="31"/>
        <end position="46"/>
    </location>
</feature>
<reference evidence="3" key="4">
    <citation type="journal article" date="2018" name="Nat. Plants">
        <title>Whole-genome landscape of Medicago truncatula symbiotic genes.</title>
        <authorList>
            <person name="Pecrix Y."/>
            <person name="Gamas P."/>
            <person name="Carrere S."/>
        </authorList>
    </citation>
    <scope>NUCLEOTIDE SEQUENCE</scope>
    <source>
        <tissue evidence="3">Leaves</tissue>
    </source>
</reference>
<reference evidence="2 5" key="2">
    <citation type="journal article" date="2014" name="BMC Genomics">
        <title>An improved genome release (version Mt4.0) for the model legume Medicago truncatula.</title>
        <authorList>
            <person name="Tang H."/>
            <person name="Krishnakumar V."/>
            <person name="Bidwell S."/>
            <person name="Rosen B."/>
            <person name="Chan A."/>
            <person name="Zhou S."/>
            <person name="Gentzbittel L."/>
            <person name="Childs K.L."/>
            <person name="Yandell M."/>
            <person name="Gundlach H."/>
            <person name="Mayer K.F."/>
            <person name="Schwartz D.C."/>
            <person name="Town C.D."/>
        </authorList>
    </citation>
    <scope>GENOME REANNOTATION</scope>
    <source>
        <strain evidence="4 5">cv. Jemalong A17</strain>
    </source>
</reference>
<evidence type="ECO:0000313" key="3">
    <source>
        <dbReference type="EMBL" id="RHN53822.1"/>
    </source>
</evidence>
<organism evidence="2 5">
    <name type="scientific">Medicago truncatula</name>
    <name type="common">Barrel medic</name>
    <name type="synonym">Medicago tribuloides</name>
    <dbReference type="NCBI Taxonomy" id="3880"/>
    <lineage>
        <taxon>Eukaryota</taxon>
        <taxon>Viridiplantae</taxon>
        <taxon>Streptophyta</taxon>
        <taxon>Embryophyta</taxon>
        <taxon>Tracheophyta</taxon>
        <taxon>Spermatophyta</taxon>
        <taxon>Magnoliopsida</taxon>
        <taxon>eudicotyledons</taxon>
        <taxon>Gunneridae</taxon>
        <taxon>Pentapetalae</taxon>
        <taxon>rosids</taxon>
        <taxon>fabids</taxon>
        <taxon>Fabales</taxon>
        <taxon>Fabaceae</taxon>
        <taxon>Papilionoideae</taxon>
        <taxon>50 kb inversion clade</taxon>
        <taxon>NPAAA clade</taxon>
        <taxon>Hologalegina</taxon>
        <taxon>IRL clade</taxon>
        <taxon>Trifolieae</taxon>
        <taxon>Medicago</taxon>
    </lineage>
</organism>
<proteinExistence type="predicted"/>
<name>G7JYN6_MEDTR</name>
<dbReference type="EMBL" id="CM001221">
    <property type="protein sequence ID" value="AES94370.1"/>
    <property type="molecule type" value="Genomic_DNA"/>
</dbReference>
<protein>
    <submittedName>
        <fullName evidence="2 4">Uncharacterized protein</fullName>
    </submittedName>
</protein>
<evidence type="ECO:0000313" key="2">
    <source>
        <dbReference type="EMBL" id="AES94370.1"/>
    </source>
</evidence>
<keyword evidence="5" id="KW-1185">Reference proteome</keyword>
<sequence>MPTLKKELISIDDDEDDIQDRIGFNQKGIDAKKEFVEPKDDQEKQTESSNATANEINNNVSVNIFGQTSRTETFPSKGLEAMV</sequence>
<dbReference type="Proteomes" id="UP000265566">
    <property type="component" value="Chromosome 5"/>
</dbReference>
<dbReference type="EnsemblPlants" id="AES94370">
    <property type="protein sequence ID" value="AES94370"/>
    <property type="gene ID" value="MTR_5g013670"/>
</dbReference>
<dbReference type="Proteomes" id="UP000002051">
    <property type="component" value="Chromosome 5"/>
</dbReference>
<feature type="compositionally biased region" description="Polar residues" evidence="1">
    <location>
        <begin position="47"/>
        <end position="57"/>
    </location>
</feature>
<evidence type="ECO:0000256" key="1">
    <source>
        <dbReference type="SAM" id="MobiDB-lite"/>
    </source>
</evidence>
<dbReference type="PaxDb" id="3880-AES94370"/>
<gene>
    <name evidence="2" type="ordered locus">MTR_5g013670</name>
    <name evidence="3" type="ORF">MtrunA17_Chr5g0400021</name>
</gene>